<dbReference type="Gene3D" id="3.30.40.10">
    <property type="entry name" value="Zinc/RING finger domain, C3HC4 (zinc finger)"/>
    <property type="match status" value="1"/>
</dbReference>
<gene>
    <name evidence="7" type="ORF">EXIGLDRAFT_838323</name>
</gene>
<evidence type="ECO:0000259" key="6">
    <source>
        <dbReference type="PROSITE" id="PS50089"/>
    </source>
</evidence>
<evidence type="ECO:0000256" key="2">
    <source>
        <dbReference type="ARBA" id="ARBA00022771"/>
    </source>
</evidence>
<evidence type="ECO:0000256" key="4">
    <source>
        <dbReference type="PROSITE-ProRule" id="PRU00175"/>
    </source>
</evidence>
<dbReference type="InterPro" id="IPR017907">
    <property type="entry name" value="Znf_RING_CS"/>
</dbReference>
<dbReference type="Pfam" id="PF13923">
    <property type="entry name" value="zf-C3HC4_2"/>
    <property type="match status" value="1"/>
</dbReference>
<dbReference type="InterPro" id="IPR013083">
    <property type="entry name" value="Znf_RING/FYVE/PHD"/>
</dbReference>
<dbReference type="InParanoid" id="A0A165FYX5"/>
<feature type="region of interest" description="Disordered" evidence="5">
    <location>
        <begin position="267"/>
        <end position="291"/>
    </location>
</feature>
<protein>
    <recommendedName>
        <fullName evidence="6">RING-type domain-containing protein</fullName>
    </recommendedName>
</protein>
<reference evidence="7 8" key="1">
    <citation type="journal article" date="2016" name="Mol. Biol. Evol.">
        <title>Comparative Genomics of Early-Diverging Mushroom-Forming Fungi Provides Insights into the Origins of Lignocellulose Decay Capabilities.</title>
        <authorList>
            <person name="Nagy L.G."/>
            <person name="Riley R."/>
            <person name="Tritt A."/>
            <person name="Adam C."/>
            <person name="Daum C."/>
            <person name="Floudas D."/>
            <person name="Sun H."/>
            <person name="Yadav J.S."/>
            <person name="Pangilinan J."/>
            <person name="Larsson K.H."/>
            <person name="Matsuura K."/>
            <person name="Barry K."/>
            <person name="Labutti K."/>
            <person name="Kuo R."/>
            <person name="Ohm R.A."/>
            <person name="Bhattacharya S.S."/>
            <person name="Shirouzu T."/>
            <person name="Yoshinaga Y."/>
            <person name="Martin F.M."/>
            <person name="Grigoriev I.V."/>
            <person name="Hibbett D.S."/>
        </authorList>
    </citation>
    <scope>NUCLEOTIDE SEQUENCE [LARGE SCALE GENOMIC DNA]</scope>
    <source>
        <strain evidence="7 8">HHB12029</strain>
    </source>
</reference>
<accession>A0A165FYX5</accession>
<dbReference type="OrthoDB" id="3219336at2759"/>
<dbReference type="InterPro" id="IPR047134">
    <property type="entry name" value="RNF4"/>
</dbReference>
<keyword evidence="3" id="KW-0862">Zinc</keyword>
<evidence type="ECO:0000256" key="1">
    <source>
        <dbReference type="ARBA" id="ARBA00022723"/>
    </source>
</evidence>
<dbReference type="Proteomes" id="UP000077266">
    <property type="component" value="Unassembled WGS sequence"/>
</dbReference>
<name>A0A165FYX5_EXIGL</name>
<feature type="region of interest" description="Disordered" evidence="5">
    <location>
        <begin position="105"/>
        <end position="134"/>
    </location>
</feature>
<proteinExistence type="predicted"/>
<dbReference type="EMBL" id="KV426065">
    <property type="protein sequence ID" value="KZV89734.1"/>
    <property type="molecule type" value="Genomic_DNA"/>
</dbReference>
<feature type="compositionally biased region" description="Basic residues" evidence="5">
    <location>
        <begin position="272"/>
        <end position="291"/>
    </location>
</feature>
<dbReference type="SUPFAM" id="SSF57850">
    <property type="entry name" value="RING/U-box"/>
    <property type="match status" value="1"/>
</dbReference>
<feature type="region of interest" description="Disordered" evidence="5">
    <location>
        <begin position="1"/>
        <end position="69"/>
    </location>
</feature>
<keyword evidence="2 4" id="KW-0863">Zinc-finger</keyword>
<evidence type="ECO:0000313" key="8">
    <source>
        <dbReference type="Proteomes" id="UP000077266"/>
    </source>
</evidence>
<sequence>MSSRRSALRAATTTNTNTSSRASSDDSVSLAPLTTRARKAGSKERDTQAPAPKAKTASKRPLRTIDEDVIVISSDSEDERAAATLKREKSLLQENERLKRQVEQLLARPQQQQQQPDKGKKRPRDEDDDGESAHLRTKLAKVAQDAEQLKRKLNATEKEVQQLKGKNISVDGLREHLECEICMDTLWLPWALSECGHTFCQSCLISLFNDRKFTCPQCRVAVRRRPVEVYALKSMIRAIAGPAPPEVDMLADSQHVWDALWPRGAADPPAHAHAHAHANPHARVHANPRAHAHAQPVPVLHPFFPVLHPDLR</sequence>
<dbReference type="AlphaFoldDB" id="A0A165FYX5"/>
<dbReference type="PROSITE" id="PS50089">
    <property type="entry name" value="ZF_RING_2"/>
    <property type="match status" value="1"/>
</dbReference>
<organism evidence="7 8">
    <name type="scientific">Exidia glandulosa HHB12029</name>
    <dbReference type="NCBI Taxonomy" id="1314781"/>
    <lineage>
        <taxon>Eukaryota</taxon>
        <taxon>Fungi</taxon>
        <taxon>Dikarya</taxon>
        <taxon>Basidiomycota</taxon>
        <taxon>Agaricomycotina</taxon>
        <taxon>Agaricomycetes</taxon>
        <taxon>Auriculariales</taxon>
        <taxon>Exidiaceae</taxon>
        <taxon>Exidia</taxon>
    </lineage>
</organism>
<keyword evidence="8" id="KW-1185">Reference proteome</keyword>
<dbReference type="STRING" id="1314781.A0A165FYX5"/>
<dbReference type="PROSITE" id="PS00518">
    <property type="entry name" value="ZF_RING_1"/>
    <property type="match status" value="1"/>
</dbReference>
<feature type="domain" description="RING-type" evidence="6">
    <location>
        <begin position="179"/>
        <end position="219"/>
    </location>
</feature>
<dbReference type="InterPro" id="IPR001841">
    <property type="entry name" value="Znf_RING"/>
</dbReference>
<dbReference type="GO" id="GO:0008270">
    <property type="term" value="F:zinc ion binding"/>
    <property type="evidence" value="ECO:0007669"/>
    <property type="project" value="UniProtKB-KW"/>
</dbReference>
<dbReference type="PANTHER" id="PTHR23041">
    <property type="entry name" value="RING FINGER DOMAIN-CONTAINING"/>
    <property type="match status" value="1"/>
</dbReference>
<feature type="compositionally biased region" description="Low complexity" evidence="5">
    <location>
        <begin position="1"/>
        <end position="31"/>
    </location>
</feature>
<dbReference type="PANTHER" id="PTHR23041:SF78">
    <property type="entry name" value="E3 UBIQUITIN-PROTEIN LIGASE RNF4"/>
    <property type="match status" value="1"/>
</dbReference>
<dbReference type="SMART" id="SM00184">
    <property type="entry name" value="RING"/>
    <property type="match status" value="1"/>
</dbReference>
<evidence type="ECO:0000256" key="5">
    <source>
        <dbReference type="SAM" id="MobiDB-lite"/>
    </source>
</evidence>
<evidence type="ECO:0000256" key="3">
    <source>
        <dbReference type="ARBA" id="ARBA00022833"/>
    </source>
</evidence>
<keyword evidence="1" id="KW-0479">Metal-binding</keyword>
<evidence type="ECO:0000313" key="7">
    <source>
        <dbReference type="EMBL" id="KZV89734.1"/>
    </source>
</evidence>